<evidence type="ECO:0000313" key="2">
    <source>
        <dbReference type="EMBL" id="GHG22094.1"/>
    </source>
</evidence>
<protein>
    <submittedName>
        <fullName evidence="2">Uncharacterized protein</fullName>
    </submittedName>
</protein>
<reference evidence="3" key="1">
    <citation type="journal article" date="2019" name="Int. J. Syst. Evol. Microbiol.">
        <title>The Global Catalogue of Microorganisms (GCM) 10K type strain sequencing project: providing services to taxonomists for standard genome sequencing and annotation.</title>
        <authorList>
            <consortium name="The Broad Institute Genomics Platform"/>
            <consortium name="The Broad Institute Genome Sequencing Center for Infectious Disease"/>
            <person name="Wu L."/>
            <person name="Ma J."/>
        </authorList>
    </citation>
    <scope>NUCLEOTIDE SEQUENCE [LARGE SCALE GENOMIC DNA]</scope>
    <source>
        <strain evidence="3">CGMCC 4.7680</strain>
    </source>
</reference>
<dbReference type="Proteomes" id="UP000649955">
    <property type="component" value="Unassembled WGS sequence"/>
</dbReference>
<evidence type="ECO:0000256" key="1">
    <source>
        <dbReference type="SAM" id="MobiDB-lite"/>
    </source>
</evidence>
<dbReference type="RefSeq" id="WP_191313298.1">
    <property type="nucleotide sequence ID" value="NZ_BNAW01000021.1"/>
</dbReference>
<proteinExistence type="predicted"/>
<accession>A0ABQ3KGM2</accession>
<feature type="region of interest" description="Disordered" evidence="1">
    <location>
        <begin position="1"/>
        <end position="54"/>
    </location>
</feature>
<name>A0ABQ3KGM2_9PSEU</name>
<comment type="caution">
    <text evidence="2">The sequence shown here is derived from an EMBL/GenBank/DDBJ whole genome shotgun (WGS) entry which is preliminary data.</text>
</comment>
<evidence type="ECO:0000313" key="3">
    <source>
        <dbReference type="Proteomes" id="UP000649955"/>
    </source>
</evidence>
<sequence length="54" mass="5825">MSESENRPLTPDAPAPPGTPELDLDVEIPEADRERKQPGSQDVDEDAGEIEPPS</sequence>
<feature type="compositionally biased region" description="Acidic residues" evidence="1">
    <location>
        <begin position="42"/>
        <end position="54"/>
    </location>
</feature>
<gene>
    <name evidence="2" type="ORF">GCM10017567_45900</name>
</gene>
<keyword evidence="3" id="KW-1185">Reference proteome</keyword>
<dbReference type="EMBL" id="BNAW01000021">
    <property type="protein sequence ID" value="GHG22094.1"/>
    <property type="molecule type" value="Genomic_DNA"/>
</dbReference>
<organism evidence="2 3">
    <name type="scientific">Amycolatopsis bullii</name>
    <dbReference type="NCBI Taxonomy" id="941987"/>
    <lineage>
        <taxon>Bacteria</taxon>
        <taxon>Bacillati</taxon>
        <taxon>Actinomycetota</taxon>
        <taxon>Actinomycetes</taxon>
        <taxon>Pseudonocardiales</taxon>
        <taxon>Pseudonocardiaceae</taxon>
        <taxon>Amycolatopsis</taxon>
    </lineage>
</organism>